<reference evidence="2 3" key="1">
    <citation type="submission" date="2019-10" db="EMBL/GenBank/DDBJ databases">
        <title>Assembly and Annotation for the nematode Trichostrongylus colubriformis.</title>
        <authorList>
            <person name="Martin J."/>
        </authorList>
    </citation>
    <scope>NUCLEOTIDE SEQUENCE [LARGE SCALE GENOMIC DNA]</scope>
    <source>
        <strain evidence="2">G859</strain>
        <tissue evidence="2">Whole worm</tissue>
    </source>
</reference>
<gene>
    <name evidence="2" type="ORF">GCK32_022735</name>
</gene>
<dbReference type="InterPro" id="IPR005312">
    <property type="entry name" value="DUF1759"/>
</dbReference>
<accession>A0AAN8FKX0</accession>
<dbReference type="EMBL" id="WIXE01023952">
    <property type="protein sequence ID" value="KAK5966038.1"/>
    <property type="molecule type" value="Genomic_DNA"/>
</dbReference>
<keyword evidence="3" id="KW-1185">Reference proteome</keyword>
<evidence type="ECO:0000313" key="2">
    <source>
        <dbReference type="EMBL" id="KAK5966038.1"/>
    </source>
</evidence>
<comment type="caution">
    <text evidence="2">The sequence shown here is derived from an EMBL/GenBank/DDBJ whole genome shotgun (WGS) entry which is preliminary data.</text>
</comment>
<dbReference type="AlphaFoldDB" id="A0AAN8FKX0"/>
<feature type="region of interest" description="Disordered" evidence="1">
    <location>
        <begin position="121"/>
        <end position="167"/>
    </location>
</feature>
<feature type="compositionally biased region" description="Polar residues" evidence="1">
    <location>
        <begin position="144"/>
        <end position="153"/>
    </location>
</feature>
<dbReference type="PANTHER" id="PTHR22954:SF3">
    <property type="entry name" value="PROTEIN CBG08539"/>
    <property type="match status" value="1"/>
</dbReference>
<proteinExistence type="predicted"/>
<protein>
    <submittedName>
        <fullName evidence="2">Uncharacterized protein</fullName>
    </submittedName>
</protein>
<dbReference type="Proteomes" id="UP001331761">
    <property type="component" value="Unassembled WGS sequence"/>
</dbReference>
<dbReference type="PANTHER" id="PTHR22954">
    <property type="entry name" value="RETROVIRAL PROTEASE-RELATED"/>
    <property type="match status" value="1"/>
</dbReference>
<evidence type="ECO:0000256" key="1">
    <source>
        <dbReference type="SAM" id="MobiDB-lite"/>
    </source>
</evidence>
<dbReference type="Pfam" id="PF03564">
    <property type="entry name" value="DUF1759"/>
    <property type="match status" value="1"/>
</dbReference>
<evidence type="ECO:0000313" key="3">
    <source>
        <dbReference type="Proteomes" id="UP001331761"/>
    </source>
</evidence>
<name>A0AAN8FKX0_TRICO</name>
<organism evidence="2 3">
    <name type="scientific">Trichostrongylus colubriformis</name>
    <name type="common">Black scour worm</name>
    <dbReference type="NCBI Taxonomy" id="6319"/>
    <lineage>
        <taxon>Eukaryota</taxon>
        <taxon>Metazoa</taxon>
        <taxon>Ecdysozoa</taxon>
        <taxon>Nematoda</taxon>
        <taxon>Chromadorea</taxon>
        <taxon>Rhabditida</taxon>
        <taxon>Rhabditina</taxon>
        <taxon>Rhabditomorpha</taxon>
        <taxon>Strongyloidea</taxon>
        <taxon>Trichostrongylidae</taxon>
        <taxon>Trichostrongylus</taxon>
    </lineage>
</organism>
<sequence length="307" mass="34359">MDGDPEQVSQRVSARRRALTALHLVLTREFDSSSSTWESVMQSALAVEEDHVRRALITEYQAHWATSGGVEAENTIHELILLVEAALHLLPQEHVATIASTPLRPMIYTGSRSITSFAHRVAPTPEEIPPQARGRHPEGETTSEELAQPSTDSSKPENIASSNLPNAELPSHSLQEQLVRLPKFDLPIFTGDIAKFGEFWDVFDSAVHSSRLILSTIKFHYLRSSLKDDALALVAGYDITEANYDLAVSTLRETYFRPRFMQVQMSRKLEEFHPASSSATSQRITLARIKSIWLQLKKLGEQESMSL</sequence>